<evidence type="ECO:0000313" key="1">
    <source>
        <dbReference type="EMBL" id="PMP31693.1"/>
    </source>
</evidence>
<dbReference type="Gene3D" id="3.90.79.10">
    <property type="entry name" value="Nucleoside Triphosphate Pyrophosphohydrolase"/>
    <property type="match status" value="1"/>
</dbReference>
<reference evidence="1" key="2">
    <citation type="journal article" date="2018" name="Nature">
        <title>A major lineage of non-tailed dsDNA viruses as unrecognized killers of marine bacteria.</title>
        <authorList>
            <person name="Kauffman K.M."/>
            <person name="Hussain F.A."/>
            <person name="Yang J."/>
            <person name="Arevalo P."/>
            <person name="Brown J.M."/>
            <person name="Chang W.K."/>
            <person name="VanInsberghe D."/>
            <person name="Elsherbini J."/>
            <person name="Sharma R.S."/>
            <person name="Cutler M.B."/>
            <person name="Kelly L."/>
            <person name="Polz M.F."/>
        </authorList>
    </citation>
    <scope>NUCLEOTIDE SEQUENCE</scope>
    <source>
        <strain evidence="1">10N.222.46.E12</strain>
    </source>
</reference>
<dbReference type="InterPro" id="IPR015797">
    <property type="entry name" value="NUDIX_hydrolase-like_dom_sf"/>
</dbReference>
<accession>A0A7Z1S2N7</accession>
<keyword evidence="1" id="KW-0378">Hydrolase</keyword>
<proteinExistence type="predicted"/>
<comment type="caution">
    <text evidence="1">The sequence shown here is derived from an EMBL/GenBank/DDBJ whole genome shotgun (WGS) entry which is preliminary data.</text>
</comment>
<organism evidence="1">
    <name type="scientific">Vibrio cyclitrophicus</name>
    <dbReference type="NCBI Taxonomy" id="47951"/>
    <lineage>
        <taxon>Bacteria</taxon>
        <taxon>Pseudomonadati</taxon>
        <taxon>Pseudomonadota</taxon>
        <taxon>Gammaproteobacteria</taxon>
        <taxon>Vibrionales</taxon>
        <taxon>Vibrionaceae</taxon>
        <taxon>Vibrio</taxon>
    </lineage>
</organism>
<dbReference type="RefSeq" id="WP_016769254.1">
    <property type="nucleotide sequence ID" value="NZ_CAWNTZ010000057.1"/>
</dbReference>
<gene>
    <name evidence="1" type="ORF">BCS90_10280</name>
</gene>
<name>A0A7Z1S2N7_9VIBR</name>
<dbReference type="SUPFAM" id="SSF55811">
    <property type="entry name" value="Nudix"/>
    <property type="match status" value="1"/>
</dbReference>
<dbReference type="EMBL" id="MDBS01000016">
    <property type="protein sequence ID" value="PMP31693.1"/>
    <property type="molecule type" value="Genomic_DNA"/>
</dbReference>
<dbReference type="GO" id="GO:0016787">
    <property type="term" value="F:hydrolase activity"/>
    <property type="evidence" value="ECO:0007669"/>
    <property type="project" value="UniProtKB-KW"/>
</dbReference>
<dbReference type="AlphaFoldDB" id="A0A7Z1S2N7"/>
<protein>
    <submittedName>
        <fullName evidence="1">NUDIX hydrolase</fullName>
    </submittedName>
</protein>
<reference evidence="1" key="1">
    <citation type="submission" date="2016-07" db="EMBL/GenBank/DDBJ databases">
        <authorList>
            <person name="Kauffman K."/>
            <person name="Arevalo P."/>
            <person name="Polz M.F."/>
        </authorList>
    </citation>
    <scope>NUCLEOTIDE SEQUENCE</scope>
    <source>
        <strain evidence="1">10N.222.46.E12</strain>
    </source>
</reference>
<sequence length="53" mass="6505">MRVPFQVSNEPRPSNEHTELRWFCYQEACRLLEYDSNRIALWEAYERIKNEVS</sequence>